<dbReference type="GO" id="GO:0090110">
    <property type="term" value="P:COPII-coated vesicle cargo loading"/>
    <property type="evidence" value="ECO:0007669"/>
    <property type="project" value="TreeGrafter"/>
</dbReference>
<evidence type="ECO:0000259" key="2">
    <source>
        <dbReference type="Pfam" id="PF08033"/>
    </source>
</evidence>
<dbReference type="GO" id="GO:0006886">
    <property type="term" value="P:intracellular protein transport"/>
    <property type="evidence" value="ECO:0007669"/>
    <property type="project" value="InterPro"/>
</dbReference>
<dbReference type="Pfam" id="PF04815">
    <property type="entry name" value="Sec23_helical"/>
    <property type="match status" value="1"/>
</dbReference>
<accession>A0A6A4IB60</accession>
<dbReference type="GO" id="GO:0070971">
    <property type="term" value="C:endoplasmic reticulum exit site"/>
    <property type="evidence" value="ECO:0007669"/>
    <property type="project" value="TreeGrafter"/>
</dbReference>
<feature type="domain" description="Sec23/Sec24 helical" evidence="1">
    <location>
        <begin position="66"/>
        <end position="152"/>
    </location>
</feature>
<dbReference type="OrthoDB" id="49016at2759"/>
<proteinExistence type="predicted"/>
<dbReference type="InterPro" id="IPR036175">
    <property type="entry name" value="Sec23/24_helical_dom_sf"/>
</dbReference>
<dbReference type="InterPro" id="IPR006900">
    <property type="entry name" value="Sec23/24_helical_dom"/>
</dbReference>
<sequence length="184" mass="19938">MAFGVMDPDRAFCVELGIGGGLTPLSYGYIQVAVLYTNPKGVRMVRLINLAFPIVELAGNVFSAADVETCVCFLGRKAVLSLPKTKPSLIRDDLTENCSAILLGYRNLCASANRVTQLIIPDTMKALPTYTLALMKSKPLKARPVSSDVRNYPHPSSPQYGCSRDYVIFISKALGRARFGFGAA</sequence>
<evidence type="ECO:0000259" key="1">
    <source>
        <dbReference type="Pfam" id="PF04815"/>
    </source>
</evidence>
<dbReference type="SUPFAM" id="SSF81995">
    <property type="entry name" value="beta-sandwich domain of Sec23/24"/>
    <property type="match status" value="1"/>
</dbReference>
<dbReference type="InterPro" id="IPR012990">
    <property type="entry name" value="Beta-sandwich_Sec23_24"/>
</dbReference>
<dbReference type="PANTHER" id="PTHR13803">
    <property type="entry name" value="SEC24-RELATED PROTEIN"/>
    <property type="match status" value="1"/>
</dbReference>
<dbReference type="InterPro" id="IPR050550">
    <property type="entry name" value="SEC23_SEC24_subfamily"/>
</dbReference>
<organism evidence="3 4">
    <name type="scientific">Gymnopus androsaceus JB14</name>
    <dbReference type="NCBI Taxonomy" id="1447944"/>
    <lineage>
        <taxon>Eukaryota</taxon>
        <taxon>Fungi</taxon>
        <taxon>Dikarya</taxon>
        <taxon>Basidiomycota</taxon>
        <taxon>Agaricomycotina</taxon>
        <taxon>Agaricomycetes</taxon>
        <taxon>Agaricomycetidae</taxon>
        <taxon>Agaricales</taxon>
        <taxon>Marasmiineae</taxon>
        <taxon>Omphalotaceae</taxon>
        <taxon>Gymnopus</taxon>
    </lineage>
</organism>
<dbReference type="Gene3D" id="1.20.120.730">
    <property type="entry name" value="Sec23/Sec24 helical domain"/>
    <property type="match status" value="1"/>
</dbReference>
<dbReference type="GO" id="GO:0030127">
    <property type="term" value="C:COPII vesicle coat"/>
    <property type="evidence" value="ECO:0007669"/>
    <property type="project" value="InterPro"/>
</dbReference>
<evidence type="ECO:0000313" key="4">
    <source>
        <dbReference type="Proteomes" id="UP000799118"/>
    </source>
</evidence>
<dbReference type="GO" id="GO:0000149">
    <property type="term" value="F:SNARE binding"/>
    <property type="evidence" value="ECO:0007669"/>
    <property type="project" value="TreeGrafter"/>
</dbReference>
<dbReference type="Gene3D" id="2.60.40.1670">
    <property type="entry name" value="beta-sandwich domain of Sec23/24"/>
    <property type="match status" value="1"/>
</dbReference>
<gene>
    <name evidence="3" type="ORF">BT96DRAFT_986104</name>
</gene>
<keyword evidence="4" id="KW-1185">Reference proteome</keyword>
<dbReference type="SUPFAM" id="SSF81811">
    <property type="entry name" value="Helical domain of Sec23/24"/>
    <property type="match status" value="1"/>
</dbReference>
<name>A0A6A4IB60_9AGAR</name>
<protein>
    <submittedName>
        <fullName evidence="3">Uncharacterized protein</fullName>
    </submittedName>
</protein>
<evidence type="ECO:0000313" key="3">
    <source>
        <dbReference type="EMBL" id="KAE9407861.1"/>
    </source>
</evidence>
<dbReference type="Pfam" id="PF08033">
    <property type="entry name" value="Sec23_BS"/>
    <property type="match status" value="1"/>
</dbReference>
<dbReference type="GO" id="GO:0008270">
    <property type="term" value="F:zinc ion binding"/>
    <property type="evidence" value="ECO:0007669"/>
    <property type="project" value="TreeGrafter"/>
</dbReference>
<reference evidence="3" key="1">
    <citation type="journal article" date="2019" name="Environ. Microbiol.">
        <title>Fungal ecological strategies reflected in gene transcription - a case study of two litter decomposers.</title>
        <authorList>
            <person name="Barbi F."/>
            <person name="Kohler A."/>
            <person name="Barry K."/>
            <person name="Baskaran P."/>
            <person name="Daum C."/>
            <person name="Fauchery L."/>
            <person name="Ihrmark K."/>
            <person name="Kuo A."/>
            <person name="LaButti K."/>
            <person name="Lipzen A."/>
            <person name="Morin E."/>
            <person name="Grigoriev I.V."/>
            <person name="Henrissat B."/>
            <person name="Lindahl B."/>
            <person name="Martin F."/>
        </authorList>
    </citation>
    <scope>NUCLEOTIDE SEQUENCE</scope>
    <source>
        <strain evidence="3">JB14</strain>
    </source>
</reference>
<feature type="domain" description="Sec23/Sec24 beta-sandwich" evidence="2">
    <location>
        <begin position="2"/>
        <end position="54"/>
    </location>
</feature>
<dbReference type="PANTHER" id="PTHR13803:SF4">
    <property type="entry name" value="SECRETORY 24CD, ISOFORM C"/>
    <property type="match status" value="1"/>
</dbReference>
<dbReference type="AlphaFoldDB" id="A0A6A4IB60"/>
<dbReference type="Proteomes" id="UP000799118">
    <property type="component" value="Unassembled WGS sequence"/>
</dbReference>
<dbReference type="EMBL" id="ML769393">
    <property type="protein sequence ID" value="KAE9407861.1"/>
    <property type="molecule type" value="Genomic_DNA"/>
</dbReference>